<evidence type="ECO:0000313" key="2">
    <source>
        <dbReference type="Proteomes" id="UP000236291"/>
    </source>
</evidence>
<organism evidence="1 2">
    <name type="scientific">Trifolium pratense</name>
    <name type="common">Red clover</name>
    <dbReference type="NCBI Taxonomy" id="57577"/>
    <lineage>
        <taxon>Eukaryota</taxon>
        <taxon>Viridiplantae</taxon>
        <taxon>Streptophyta</taxon>
        <taxon>Embryophyta</taxon>
        <taxon>Tracheophyta</taxon>
        <taxon>Spermatophyta</taxon>
        <taxon>Magnoliopsida</taxon>
        <taxon>eudicotyledons</taxon>
        <taxon>Gunneridae</taxon>
        <taxon>Pentapetalae</taxon>
        <taxon>rosids</taxon>
        <taxon>fabids</taxon>
        <taxon>Fabales</taxon>
        <taxon>Fabaceae</taxon>
        <taxon>Papilionoideae</taxon>
        <taxon>50 kb inversion clade</taxon>
        <taxon>NPAAA clade</taxon>
        <taxon>Hologalegina</taxon>
        <taxon>IRL clade</taxon>
        <taxon>Trifolieae</taxon>
        <taxon>Trifolium</taxon>
    </lineage>
</organism>
<evidence type="ECO:0000313" key="1">
    <source>
        <dbReference type="EMBL" id="PNX61551.1"/>
    </source>
</evidence>
<reference evidence="1 2" key="1">
    <citation type="journal article" date="2014" name="Am. J. Bot.">
        <title>Genome assembly and annotation for red clover (Trifolium pratense; Fabaceae).</title>
        <authorList>
            <person name="Istvanek J."/>
            <person name="Jaros M."/>
            <person name="Krenek A."/>
            <person name="Repkova J."/>
        </authorList>
    </citation>
    <scope>NUCLEOTIDE SEQUENCE [LARGE SCALE GENOMIC DNA]</scope>
    <source>
        <strain evidence="2">cv. Tatra</strain>
        <tissue evidence="1">Young leaves</tissue>
    </source>
</reference>
<name>A0A2K3K5K0_TRIPR</name>
<keyword evidence="1" id="KW-0418">Kinase</keyword>
<keyword evidence="1" id="KW-0675">Receptor</keyword>
<dbReference type="GO" id="GO:0016301">
    <property type="term" value="F:kinase activity"/>
    <property type="evidence" value="ECO:0007669"/>
    <property type="project" value="UniProtKB-KW"/>
</dbReference>
<dbReference type="Proteomes" id="UP000236291">
    <property type="component" value="Unassembled WGS sequence"/>
</dbReference>
<gene>
    <name evidence="1" type="ORF">L195_g060716</name>
</gene>
<comment type="caution">
    <text evidence="1">The sequence shown here is derived from an EMBL/GenBank/DDBJ whole genome shotgun (WGS) entry which is preliminary data.</text>
</comment>
<dbReference type="EMBL" id="ASHM01142381">
    <property type="protein sequence ID" value="PNX61551.1"/>
    <property type="molecule type" value="Genomic_DNA"/>
</dbReference>
<proteinExistence type="predicted"/>
<dbReference type="AlphaFoldDB" id="A0A2K3K5K0"/>
<reference evidence="1 2" key="2">
    <citation type="journal article" date="2017" name="Front. Plant Sci.">
        <title>Gene Classification and Mining of Molecular Markers Useful in Red Clover (Trifolium pratense) Breeding.</title>
        <authorList>
            <person name="Istvanek J."/>
            <person name="Dluhosova J."/>
            <person name="Dluhos P."/>
            <person name="Patkova L."/>
            <person name="Nedelnik J."/>
            <person name="Repkova J."/>
        </authorList>
    </citation>
    <scope>NUCLEOTIDE SEQUENCE [LARGE SCALE GENOMIC DNA]</scope>
    <source>
        <strain evidence="2">cv. Tatra</strain>
        <tissue evidence="1">Young leaves</tissue>
    </source>
</reference>
<sequence length="68" mass="8105">MREFNLVLLGKWCWRLLVDREGMWFRVPEARYGLEGVYFFSRRFSCTTVFYAAYLACLCLDYGDGKKS</sequence>
<keyword evidence="1" id="KW-0808">Transferase</keyword>
<accession>A0A2K3K5K0</accession>
<protein>
    <submittedName>
        <fullName evidence="1">Receptor-like kinase</fullName>
    </submittedName>
</protein>